<gene>
    <name evidence="1" type="ORF">ISN44_As10g010370</name>
</gene>
<evidence type="ECO:0000313" key="2">
    <source>
        <dbReference type="Proteomes" id="UP000694251"/>
    </source>
</evidence>
<dbReference type="EMBL" id="JAEFBJ010000010">
    <property type="protein sequence ID" value="KAG7564268.1"/>
    <property type="molecule type" value="Genomic_DNA"/>
</dbReference>
<name>A0A8T1ZTW2_ARASU</name>
<dbReference type="AlphaFoldDB" id="A0A8T1ZTW2"/>
<reference evidence="1 2" key="1">
    <citation type="submission" date="2020-12" db="EMBL/GenBank/DDBJ databases">
        <title>Concerted genomic and epigenomic changes stabilize Arabidopsis allopolyploids.</title>
        <authorList>
            <person name="Chen Z."/>
        </authorList>
    </citation>
    <scope>NUCLEOTIDE SEQUENCE [LARGE SCALE GENOMIC DNA]</scope>
    <source>
        <strain evidence="1">As9502</strain>
        <tissue evidence="1">Leaf</tissue>
    </source>
</reference>
<sequence>MVSGDLATRGINLILSEQVGIATSKQAFQQQHIRHLSNEMGDLSMWDKVTCKVNYERRKLIANNHTCAYVEYFPEERKALVLLGFDAAQFIRTLLVSWETEVSGFFCGGSRNSSSSSEHNDIFFEGKRTACPYI</sequence>
<dbReference type="Proteomes" id="UP000694251">
    <property type="component" value="Chromosome 10"/>
</dbReference>
<accession>A0A8T1ZTW2</accession>
<proteinExistence type="predicted"/>
<organism evidence="1 2">
    <name type="scientific">Arabidopsis suecica</name>
    <name type="common">Swedish thale-cress</name>
    <name type="synonym">Cardaminopsis suecica</name>
    <dbReference type="NCBI Taxonomy" id="45249"/>
    <lineage>
        <taxon>Eukaryota</taxon>
        <taxon>Viridiplantae</taxon>
        <taxon>Streptophyta</taxon>
        <taxon>Embryophyta</taxon>
        <taxon>Tracheophyta</taxon>
        <taxon>Spermatophyta</taxon>
        <taxon>Magnoliopsida</taxon>
        <taxon>eudicotyledons</taxon>
        <taxon>Gunneridae</taxon>
        <taxon>Pentapetalae</taxon>
        <taxon>rosids</taxon>
        <taxon>malvids</taxon>
        <taxon>Brassicales</taxon>
        <taxon>Brassicaceae</taxon>
        <taxon>Camelineae</taxon>
        <taxon>Arabidopsis</taxon>
    </lineage>
</organism>
<protein>
    <submittedName>
        <fullName evidence="1">Uncharacterized protein</fullName>
    </submittedName>
</protein>
<keyword evidence="2" id="KW-1185">Reference proteome</keyword>
<comment type="caution">
    <text evidence="1">The sequence shown here is derived from an EMBL/GenBank/DDBJ whole genome shotgun (WGS) entry which is preliminary data.</text>
</comment>
<evidence type="ECO:0000313" key="1">
    <source>
        <dbReference type="EMBL" id="KAG7564268.1"/>
    </source>
</evidence>